<sequence>MKPQLSVDLVSGLQSFKRTNVRKKILIENASNQNKALLFVRVMLRNQPIAIYIDNGADYSIVNSKFIEEMDLELAKMERPYIIRPLKGLQSTVDKVAYIHVTFKWDIIVTIDFLVMENIAVQAILRIDVLQAIKAKIDYANKIKLLKLSYILGKKRWIGIMVFLKKA</sequence>
<dbReference type="Pfam" id="PF08284">
    <property type="entry name" value="RVP_2"/>
    <property type="match status" value="1"/>
</dbReference>
<dbReference type="OrthoDB" id="5588877at2759"/>
<organism evidence="1 2">
    <name type="scientific">Smittium simulii</name>
    <dbReference type="NCBI Taxonomy" id="133385"/>
    <lineage>
        <taxon>Eukaryota</taxon>
        <taxon>Fungi</taxon>
        <taxon>Fungi incertae sedis</taxon>
        <taxon>Zoopagomycota</taxon>
        <taxon>Kickxellomycotina</taxon>
        <taxon>Harpellomycetes</taxon>
        <taxon>Harpellales</taxon>
        <taxon>Legeriomycetaceae</taxon>
        <taxon>Smittium</taxon>
    </lineage>
</organism>
<proteinExistence type="predicted"/>
<protein>
    <recommendedName>
        <fullName evidence="3">Peptidase A2 domain-containing protein</fullName>
    </recommendedName>
</protein>
<evidence type="ECO:0000313" key="1">
    <source>
        <dbReference type="EMBL" id="PVU89761.1"/>
    </source>
</evidence>
<evidence type="ECO:0008006" key="3">
    <source>
        <dbReference type="Google" id="ProtNLM"/>
    </source>
</evidence>
<gene>
    <name evidence="1" type="ORF">BB561_005168</name>
</gene>
<comment type="caution">
    <text evidence="1">The sequence shown here is derived from an EMBL/GenBank/DDBJ whole genome shotgun (WGS) entry which is preliminary data.</text>
</comment>
<dbReference type="Proteomes" id="UP000245383">
    <property type="component" value="Unassembled WGS sequence"/>
</dbReference>
<dbReference type="InterPro" id="IPR021109">
    <property type="entry name" value="Peptidase_aspartic_dom_sf"/>
</dbReference>
<keyword evidence="2" id="KW-1185">Reference proteome</keyword>
<dbReference type="SUPFAM" id="SSF50630">
    <property type="entry name" value="Acid proteases"/>
    <property type="match status" value="1"/>
</dbReference>
<accession>A0A2T9YBR1</accession>
<evidence type="ECO:0000313" key="2">
    <source>
        <dbReference type="Proteomes" id="UP000245383"/>
    </source>
</evidence>
<dbReference type="EMBL" id="MBFR01000299">
    <property type="protein sequence ID" value="PVU89761.1"/>
    <property type="molecule type" value="Genomic_DNA"/>
</dbReference>
<dbReference type="AlphaFoldDB" id="A0A2T9YBR1"/>
<reference evidence="1 2" key="1">
    <citation type="journal article" date="2018" name="MBio">
        <title>Comparative Genomics Reveals the Core Gene Toolbox for the Fungus-Insect Symbiosis.</title>
        <authorList>
            <person name="Wang Y."/>
            <person name="Stata M."/>
            <person name="Wang W."/>
            <person name="Stajich J.E."/>
            <person name="White M.M."/>
            <person name="Moncalvo J.M."/>
        </authorList>
    </citation>
    <scope>NUCLEOTIDE SEQUENCE [LARGE SCALE GENOMIC DNA]</scope>
    <source>
        <strain evidence="1 2">SWE-8-4</strain>
    </source>
</reference>
<dbReference type="Gene3D" id="2.40.70.10">
    <property type="entry name" value="Acid Proteases"/>
    <property type="match status" value="1"/>
</dbReference>
<name>A0A2T9YBR1_9FUNG</name>